<name>A0A428UFB9_9HYPO</name>
<dbReference type="AlphaFoldDB" id="A0A428UFB9"/>
<comment type="caution">
    <text evidence="1">The sequence shown here is derived from an EMBL/GenBank/DDBJ whole genome shotgun (WGS) entry which is preliminary data.</text>
</comment>
<dbReference type="EMBL" id="NKCK01000012">
    <property type="protein sequence ID" value="RSM12883.1"/>
    <property type="molecule type" value="Genomic_DNA"/>
</dbReference>
<reference evidence="1 2" key="1">
    <citation type="submission" date="2017-06" db="EMBL/GenBank/DDBJ databases">
        <title>Comparative genomic analysis of Ambrosia Fusariam Clade fungi.</title>
        <authorList>
            <person name="Stajich J.E."/>
            <person name="Carrillo J."/>
            <person name="Kijimoto T."/>
            <person name="Eskalen A."/>
            <person name="O'Donnell K."/>
            <person name="Kasson M."/>
        </authorList>
    </citation>
    <scope>NUCLEOTIDE SEQUENCE [LARGE SCALE GENOMIC DNA]</scope>
    <source>
        <strain evidence="1 2">NRRL62579</strain>
    </source>
</reference>
<evidence type="ECO:0000313" key="2">
    <source>
        <dbReference type="Proteomes" id="UP000287144"/>
    </source>
</evidence>
<gene>
    <name evidence="1" type="ORF">CEP52_002194</name>
</gene>
<accession>A0A428UFB9</accession>
<keyword evidence="2" id="KW-1185">Reference proteome</keyword>
<organism evidence="1 2">
    <name type="scientific">Fusarium oligoseptatum</name>
    <dbReference type="NCBI Taxonomy" id="2604345"/>
    <lineage>
        <taxon>Eukaryota</taxon>
        <taxon>Fungi</taxon>
        <taxon>Dikarya</taxon>
        <taxon>Ascomycota</taxon>
        <taxon>Pezizomycotina</taxon>
        <taxon>Sordariomycetes</taxon>
        <taxon>Hypocreomycetidae</taxon>
        <taxon>Hypocreales</taxon>
        <taxon>Nectriaceae</taxon>
        <taxon>Fusarium</taxon>
        <taxon>Fusarium solani species complex</taxon>
    </lineage>
</organism>
<sequence length="69" mass="7497">MVSATFYPLGDFSYPRVGNMQPPNVISSAAAASTRIPKTACNAALLPYSASLDLLIFIHTQWAYSSMNR</sequence>
<dbReference type="Proteomes" id="UP000287144">
    <property type="component" value="Unassembled WGS sequence"/>
</dbReference>
<protein>
    <submittedName>
        <fullName evidence="1">Uncharacterized protein</fullName>
    </submittedName>
</protein>
<proteinExistence type="predicted"/>
<evidence type="ECO:0000313" key="1">
    <source>
        <dbReference type="EMBL" id="RSM12883.1"/>
    </source>
</evidence>